<keyword evidence="6 8" id="KW-1133">Transmembrane helix</keyword>
<proteinExistence type="predicted"/>
<evidence type="ECO:0000256" key="1">
    <source>
        <dbReference type="ARBA" id="ARBA00004651"/>
    </source>
</evidence>
<dbReference type="RefSeq" id="WP_305112563.1">
    <property type="nucleotide sequence ID" value="NZ_JAUTIX010000008.1"/>
</dbReference>
<evidence type="ECO:0000256" key="7">
    <source>
        <dbReference type="ARBA" id="ARBA00023136"/>
    </source>
</evidence>
<dbReference type="AlphaFoldDB" id="A0AA90NLX7"/>
<keyword evidence="3" id="KW-0328">Glycosyltransferase</keyword>
<feature type="transmembrane region" description="Helical" evidence="8">
    <location>
        <begin position="174"/>
        <end position="205"/>
    </location>
</feature>
<evidence type="ECO:0000256" key="8">
    <source>
        <dbReference type="SAM" id="Phobius"/>
    </source>
</evidence>
<reference evidence="9" key="1">
    <citation type="submission" date="2023-08" db="EMBL/GenBank/DDBJ databases">
        <title>The draft genome of Tsukamurella strandjordii strain 050030.</title>
        <authorList>
            <person name="Zhao F."/>
            <person name="Feng Y."/>
            <person name="Zong Z."/>
        </authorList>
    </citation>
    <scope>NUCLEOTIDE SEQUENCE</scope>
    <source>
        <strain evidence="9">050030</strain>
    </source>
</reference>
<feature type="transmembrane region" description="Helical" evidence="8">
    <location>
        <begin position="89"/>
        <end position="107"/>
    </location>
</feature>
<keyword evidence="2" id="KW-1003">Cell membrane</keyword>
<sequence length="551" mass="60066">MSVGNARAMAMMPTGLHRFWILVPLLVLGLLDLSTLSRSHSEAEDSALYIVNVTNGDDLYHPNHLLFGPLNRIHYLVWEAFGYGGNATVPMQVLSVLASLISAWLIYRIALRIGVGLPLALVATGWACFSFGFWVYSLEADTYLLPMPFLLWAILLLLRFASFADTGRRTVLRLAGLGAVVAVAALLHQQYAFVIPIIAITFVVLWQRDPERTVPPLLRAVGVFVTVAVVITAGAYLLVGRYALGLHSVSEVIGWSRGHASNGLWESLSTKTPLLLVAGFVRSIFSINFLFHSPRSADVMSRVFAGKSLVEERYLAEHGISTPAFVAIVIAMVVAALATLWLVLRLARRTPGPELSGSDDGPRRRFTGFATVYLVISALLIMIWEPGNLEFWIAVTPVLALLLAVLLSRRTRVVAAGFVLVGALFVANLLGAVLPYSQSDTDYWSVQNKGFREVARTGDVIVTDCPYVCRGNLALMTDVLPIQASSDDVDQLQAALGTRRVLVSSWAFTPPPSTEAPAGGGAVRKQLSDNRSRLVEIGRSGDQVIYELRSR</sequence>
<feature type="transmembrane region" description="Helical" evidence="8">
    <location>
        <begin position="389"/>
        <end position="407"/>
    </location>
</feature>
<accession>A0AA90NLX7</accession>
<keyword evidence="10" id="KW-1185">Reference proteome</keyword>
<keyword evidence="4" id="KW-0808">Transferase</keyword>
<evidence type="ECO:0000256" key="5">
    <source>
        <dbReference type="ARBA" id="ARBA00022692"/>
    </source>
</evidence>
<feature type="transmembrane region" description="Helical" evidence="8">
    <location>
        <begin position="119"/>
        <end position="137"/>
    </location>
</feature>
<gene>
    <name evidence="9" type="ORF">Q7X28_19505</name>
</gene>
<dbReference type="InterPro" id="IPR050297">
    <property type="entry name" value="LipidA_mod_glycosyltrf_83"/>
</dbReference>
<dbReference type="GO" id="GO:0009103">
    <property type="term" value="P:lipopolysaccharide biosynthetic process"/>
    <property type="evidence" value="ECO:0007669"/>
    <property type="project" value="UniProtKB-ARBA"/>
</dbReference>
<evidence type="ECO:0000256" key="2">
    <source>
        <dbReference type="ARBA" id="ARBA00022475"/>
    </source>
</evidence>
<protein>
    <recommendedName>
        <fullName evidence="11">Glycosyltransferase RgtA/B/C/D-like domain-containing protein</fullName>
    </recommendedName>
</protein>
<evidence type="ECO:0000256" key="6">
    <source>
        <dbReference type="ARBA" id="ARBA00022989"/>
    </source>
</evidence>
<feature type="transmembrane region" description="Helical" evidence="8">
    <location>
        <begin position="414"/>
        <end position="436"/>
    </location>
</feature>
<dbReference type="GO" id="GO:0005886">
    <property type="term" value="C:plasma membrane"/>
    <property type="evidence" value="ECO:0007669"/>
    <property type="project" value="UniProtKB-SubCell"/>
</dbReference>
<comment type="subcellular location">
    <subcellularLocation>
        <location evidence="1">Cell membrane</location>
        <topology evidence="1">Multi-pass membrane protein</topology>
    </subcellularLocation>
</comment>
<feature type="transmembrane region" description="Helical" evidence="8">
    <location>
        <begin position="365"/>
        <end position="383"/>
    </location>
</feature>
<evidence type="ECO:0000256" key="3">
    <source>
        <dbReference type="ARBA" id="ARBA00022676"/>
    </source>
</evidence>
<dbReference type="Proteomes" id="UP001178281">
    <property type="component" value="Unassembled WGS sequence"/>
</dbReference>
<dbReference type="PANTHER" id="PTHR33908">
    <property type="entry name" value="MANNOSYLTRANSFERASE YKCB-RELATED"/>
    <property type="match status" value="1"/>
</dbReference>
<feature type="transmembrane region" description="Helical" evidence="8">
    <location>
        <begin position="143"/>
        <end position="162"/>
    </location>
</feature>
<comment type="caution">
    <text evidence="9">The sequence shown here is derived from an EMBL/GenBank/DDBJ whole genome shotgun (WGS) entry which is preliminary data.</text>
</comment>
<evidence type="ECO:0000256" key="4">
    <source>
        <dbReference type="ARBA" id="ARBA00022679"/>
    </source>
</evidence>
<evidence type="ECO:0000313" key="10">
    <source>
        <dbReference type="Proteomes" id="UP001178281"/>
    </source>
</evidence>
<dbReference type="GO" id="GO:0016763">
    <property type="term" value="F:pentosyltransferase activity"/>
    <property type="evidence" value="ECO:0007669"/>
    <property type="project" value="TreeGrafter"/>
</dbReference>
<keyword evidence="5 8" id="KW-0812">Transmembrane</keyword>
<keyword evidence="7 8" id="KW-0472">Membrane</keyword>
<evidence type="ECO:0000313" key="9">
    <source>
        <dbReference type="EMBL" id="MDP0400109.1"/>
    </source>
</evidence>
<dbReference type="EMBL" id="JAUTIX010000008">
    <property type="protein sequence ID" value="MDP0400109.1"/>
    <property type="molecule type" value="Genomic_DNA"/>
</dbReference>
<name>A0AA90NLX7_9ACTN</name>
<feature type="transmembrane region" description="Helical" evidence="8">
    <location>
        <begin position="324"/>
        <end position="344"/>
    </location>
</feature>
<evidence type="ECO:0008006" key="11">
    <source>
        <dbReference type="Google" id="ProtNLM"/>
    </source>
</evidence>
<dbReference type="PANTHER" id="PTHR33908:SF11">
    <property type="entry name" value="MEMBRANE PROTEIN"/>
    <property type="match status" value="1"/>
</dbReference>
<feature type="transmembrane region" description="Helical" evidence="8">
    <location>
        <begin position="217"/>
        <end position="239"/>
    </location>
</feature>
<organism evidence="9 10">
    <name type="scientific">Tsukamurella strandjordii</name>
    <dbReference type="NCBI Taxonomy" id="147577"/>
    <lineage>
        <taxon>Bacteria</taxon>
        <taxon>Bacillati</taxon>
        <taxon>Actinomycetota</taxon>
        <taxon>Actinomycetes</taxon>
        <taxon>Mycobacteriales</taxon>
        <taxon>Tsukamurellaceae</taxon>
        <taxon>Tsukamurella</taxon>
    </lineage>
</organism>